<dbReference type="Proteomes" id="UP000242915">
    <property type="component" value="Unassembled WGS sequence"/>
</dbReference>
<evidence type="ECO:0000259" key="4">
    <source>
        <dbReference type="PROSITE" id="PS50949"/>
    </source>
</evidence>
<dbReference type="Pfam" id="PF00392">
    <property type="entry name" value="GntR"/>
    <property type="match status" value="1"/>
</dbReference>
<keyword evidence="3" id="KW-0804">Transcription</keyword>
<dbReference type="SMART" id="SM00345">
    <property type="entry name" value="HTH_GNTR"/>
    <property type="match status" value="1"/>
</dbReference>
<dbReference type="InterPro" id="IPR011711">
    <property type="entry name" value="GntR_C"/>
</dbReference>
<feature type="domain" description="HTH gntR-type" evidence="4">
    <location>
        <begin position="29"/>
        <end position="97"/>
    </location>
</feature>
<protein>
    <submittedName>
        <fullName evidence="5">Transcriptional regulator, GntR family</fullName>
    </submittedName>
</protein>
<name>A0A239ALW6_9PSED</name>
<evidence type="ECO:0000313" key="5">
    <source>
        <dbReference type="EMBL" id="SNR96665.1"/>
    </source>
</evidence>
<dbReference type="Gene3D" id="1.20.120.530">
    <property type="entry name" value="GntR ligand-binding domain-like"/>
    <property type="match status" value="1"/>
</dbReference>
<dbReference type="GO" id="GO:0003700">
    <property type="term" value="F:DNA-binding transcription factor activity"/>
    <property type="evidence" value="ECO:0007669"/>
    <property type="project" value="InterPro"/>
</dbReference>
<dbReference type="PANTHER" id="PTHR43537">
    <property type="entry name" value="TRANSCRIPTIONAL REGULATOR, GNTR FAMILY"/>
    <property type="match status" value="1"/>
</dbReference>
<evidence type="ECO:0000313" key="6">
    <source>
        <dbReference type="Proteomes" id="UP000242915"/>
    </source>
</evidence>
<evidence type="ECO:0000256" key="2">
    <source>
        <dbReference type="ARBA" id="ARBA00023125"/>
    </source>
</evidence>
<dbReference type="PROSITE" id="PS50949">
    <property type="entry name" value="HTH_GNTR"/>
    <property type="match status" value="1"/>
</dbReference>
<dbReference type="AlphaFoldDB" id="A0A239ALW6"/>
<dbReference type="InterPro" id="IPR008920">
    <property type="entry name" value="TF_FadR/GntR_C"/>
</dbReference>
<proteinExistence type="predicted"/>
<dbReference type="RefSeq" id="WP_010678643.1">
    <property type="nucleotide sequence ID" value="NZ_FZOG01000001.1"/>
</dbReference>
<keyword evidence="1" id="KW-0805">Transcription regulation</keyword>
<sequence>MDQSTPPLAKDGPHDSWARLGPLALQEGATAQSLVYATLRHALISGYFHPGEEISLRKAAAVLETSVTPVREALRRLEGDGGLETFGGNRVLRVPILTDAELTEIRDIRVNLEGFAAAQAINRIGSAQMRVINNAFNLMTRATETRDVDMYLENNWRFHSLIYRAADRPILMNQIESLWLRVGPLIRIALTEPLHFEHSMASHSAALQALRVGDADALQLAIASDISGAASDLCQALRKWEAK</sequence>
<evidence type="ECO:0000256" key="3">
    <source>
        <dbReference type="ARBA" id="ARBA00023163"/>
    </source>
</evidence>
<dbReference type="SUPFAM" id="SSF48008">
    <property type="entry name" value="GntR ligand-binding domain-like"/>
    <property type="match status" value="1"/>
</dbReference>
<accession>A0A239ALW6</accession>
<dbReference type="GO" id="GO:0003677">
    <property type="term" value="F:DNA binding"/>
    <property type="evidence" value="ECO:0007669"/>
    <property type="project" value="UniProtKB-KW"/>
</dbReference>
<dbReference type="EMBL" id="FZOG01000001">
    <property type="protein sequence ID" value="SNR96665.1"/>
    <property type="molecule type" value="Genomic_DNA"/>
</dbReference>
<dbReference type="InterPro" id="IPR036388">
    <property type="entry name" value="WH-like_DNA-bd_sf"/>
</dbReference>
<organism evidence="5 6">
    <name type="scientific">Pseudomonas segetis</name>
    <dbReference type="NCBI Taxonomy" id="298908"/>
    <lineage>
        <taxon>Bacteria</taxon>
        <taxon>Pseudomonadati</taxon>
        <taxon>Pseudomonadota</taxon>
        <taxon>Gammaproteobacteria</taxon>
        <taxon>Pseudomonadales</taxon>
        <taxon>Pseudomonadaceae</taxon>
        <taxon>Pseudomonas</taxon>
    </lineage>
</organism>
<dbReference type="InterPro" id="IPR000524">
    <property type="entry name" value="Tscrpt_reg_HTH_GntR"/>
</dbReference>
<reference evidence="6" key="1">
    <citation type="submission" date="2017-06" db="EMBL/GenBank/DDBJ databases">
        <authorList>
            <person name="Varghese N."/>
            <person name="Submissions S."/>
        </authorList>
    </citation>
    <scope>NUCLEOTIDE SEQUENCE [LARGE SCALE GENOMIC DNA]</scope>
    <source>
        <strain evidence="6">CIP 108523</strain>
    </source>
</reference>
<dbReference type="PANTHER" id="PTHR43537:SF39">
    <property type="entry name" value="HTH-TYPE TRANSCRIPTIONAL REGULATOR MCBR"/>
    <property type="match status" value="1"/>
</dbReference>
<dbReference type="Gene3D" id="1.10.10.10">
    <property type="entry name" value="Winged helix-like DNA-binding domain superfamily/Winged helix DNA-binding domain"/>
    <property type="match status" value="1"/>
</dbReference>
<gene>
    <name evidence="5" type="ORF">SAMN05216255_1309</name>
</gene>
<dbReference type="InterPro" id="IPR036390">
    <property type="entry name" value="WH_DNA-bd_sf"/>
</dbReference>
<keyword evidence="6" id="KW-1185">Reference proteome</keyword>
<keyword evidence="2" id="KW-0238">DNA-binding</keyword>
<dbReference type="SMART" id="SM00895">
    <property type="entry name" value="FCD"/>
    <property type="match status" value="1"/>
</dbReference>
<dbReference type="SUPFAM" id="SSF46785">
    <property type="entry name" value="Winged helix' DNA-binding domain"/>
    <property type="match status" value="1"/>
</dbReference>
<dbReference type="Pfam" id="PF07729">
    <property type="entry name" value="FCD"/>
    <property type="match status" value="1"/>
</dbReference>
<evidence type="ECO:0000256" key="1">
    <source>
        <dbReference type="ARBA" id="ARBA00023015"/>
    </source>
</evidence>